<reference evidence="1 2" key="1">
    <citation type="submission" date="2018-11" db="EMBL/GenBank/DDBJ databases">
        <title>Parancylomarina longa gen. nov., sp. nov., isolated from sediments of southern Okinawa.</title>
        <authorList>
            <person name="Fu T."/>
        </authorList>
    </citation>
    <scope>NUCLEOTIDE SEQUENCE [LARGE SCALE GENOMIC DNA]</scope>
    <source>
        <strain evidence="1 2">T3-2 S1-C</strain>
    </source>
</reference>
<keyword evidence="2" id="KW-1185">Reference proteome</keyword>
<proteinExistence type="predicted"/>
<organism evidence="1 2">
    <name type="scientific">Ancylomarina longa</name>
    <dbReference type="NCBI Taxonomy" id="2487017"/>
    <lineage>
        <taxon>Bacteria</taxon>
        <taxon>Pseudomonadati</taxon>
        <taxon>Bacteroidota</taxon>
        <taxon>Bacteroidia</taxon>
        <taxon>Marinilabiliales</taxon>
        <taxon>Marinifilaceae</taxon>
        <taxon>Ancylomarina</taxon>
    </lineage>
</organism>
<evidence type="ECO:0000313" key="1">
    <source>
        <dbReference type="EMBL" id="RUT79155.1"/>
    </source>
</evidence>
<accession>A0A434AX91</accession>
<dbReference type="InterPro" id="IPR029016">
    <property type="entry name" value="GAF-like_dom_sf"/>
</dbReference>
<dbReference type="RefSeq" id="WP_127342878.1">
    <property type="nucleotide sequence ID" value="NZ_RJJX01000004.1"/>
</dbReference>
<dbReference type="Gene3D" id="3.30.450.40">
    <property type="match status" value="1"/>
</dbReference>
<protein>
    <submittedName>
        <fullName evidence="1">GAF domain-containing protein</fullName>
    </submittedName>
</protein>
<gene>
    <name evidence="1" type="ORF">DLK05_04880</name>
</gene>
<dbReference type="EMBL" id="RJJX01000004">
    <property type="protein sequence ID" value="RUT79155.1"/>
    <property type="molecule type" value="Genomic_DNA"/>
</dbReference>
<dbReference type="OrthoDB" id="627374at2"/>
<evidence type="ECO:0000313" key="2">
    <source>
        <dbReference type="Proteomes" id="UP000282985"/>
    </source>
</evidence>
<dbReference type="AlphaFoldDB" id="A0A434AX91"/>
<comment type="caution">
    <text evidence="1">The sequence shown here is derived from an EMBL/GenBank/DDBJ whole genome shotgun (WGS) entry which is preliminary data.</text>
</comment>
<dbReference type="SUPFAM" id="SSF55781">
    <property type="entry name" value="GAF domain-like"/>
    <property type="match status" value="1"/>
</dbReference>
<dbReference type="Proteomes" id="UP000282985">
    <property type="component" value="Unassembled WGS sequence"/>
</dbReference>
<name>A0A434AX91_9BACT</name>
<sequence>MKLNQLKLNIEKIPFKKSLSFVPLINRLKGEREQGGIKGAQAANMLEIVEKCPALSNASFNVKDVKKYEEEIHLLMSNFFTPSQYETSMGVAATPFDDENFYFTPAYSAIIKDDTKELELVEQQNQINCYKTFTMLVYAYWLIFKKLYGFEMTMDYLFLNRLTDKLNGLVRYYKLEFDQTCVDISYAGKLPDITHDQIYQMINDPLNMDFWLETLPLDNFTFSGFLTFRYVDITQVEVISSLKSQLLEKSAIINRGNFKSLEESIRSLLGLPNLNLGIIALSVNNEEVENRSGFWHGFLNSDQYKCKDYKDTIYEEAARSGTPVLINDLSDKKSLAPIEKALLNKGIKNISIIPLHIDDQLVGIMELGSTKAYDINFTKLRIIKDIIPVFSIALQRTSEELTNRIEAIIKEECTAIHPSVEWRFQKAAAQLLIKRDAGIAAHMEEIVFSGVYPLYGAIDVRHSSVIRNKTIQDDLIEQLELAAKVLKEAVKVNEMPIYDQLIYKLNFFINSIKEGLSSGDEVNVLNFIRHDIESLFSHFIGNNEGLQKAIKEYNSNIDSELNIVYKRRKDFEDSLGMINDCVTSYLEKEEEKAQLMFPHYFEKYRTDGVEYNAYVGGSITENRTFDRIYLKNLRLWQLIISVELARKTEQLKSSLPISLDTASLILVHSQSLAIRFRQDEKKFDVDGAYNIRYEIVKKRIDKAKIKETNERLTQPGKLAIIFSQESDRNEYNRYIEYLIAKDYFESEIEHLVLEDLQGVYGLQAIRVQIKNGKESQDALSIAKEINKLGMPDSVN</sequence>